<keyword evidence="7" id="KW-0282">Flagellum</keyword>
<keyword evidence="3" id="KW-0975">Bacterial flagellum</keyword>
<reference evidence="7 8" key="1">
    <citation type="submission" date="2020-08" db="EMBL/GenBank/DDBJ databases">
        <title>Functional genomics of gut bacteria from endangered species of beetles.</title>
        <authorList>
            <person name="Carlos-Shanley C."/>
        </authorList>
    </citation>
    <scope>NUCLEOTIDE SEQUENCE [LARGE SCALE GENOMIC DNA]</scope>
    <source>
        <strain evidence="7 8">S00239</strain>
    </source>
</reference>
<name>A0A840LBT4_9BURK</name>
<feature type="region of interest" description="Disordered" evidence="4">
    <location>
        <begin position="1"/>
        <end position="22"/>
    </location>
</feature>
<feature type="domain" description="Type III secretion system flagellar brake protein YcgR PilZN" evidence="6">
    <location>
        <begin position="24"/>
        <end position="132"/>
    </location>
</feature>
<dbReference type="InterPro" id="IPR009875">
    <property type="entry name" value="PilZ_domain"/>
</dbReference>
<dbReference type="AlphaFoldDB" id="A0A840LBT4"/>
<keyword evidence="2" id="KW-0547">Nucleotide-binding</keyword>
<keyword evidence="8" id="KW-1185">Reference proteome</keyword>
<dbReference type="Pfam" id="PF07238">
    <property type="entry name" value="PilZ"/>
    <property type="match status" value="1"/>
</dbReference>
<dbReference type="RefSeq" id="WP_184298966.1">
    <property type="nucleotide sequence ID" value="NZ_JACHLP010000004.1"/>
</dbReference>
<dbReference type="Pfam" id="PF07317">
    <property type="entry name" value="PilZN"/>
    <property type="match status" value="1"/>
</dbReference>
<dbReference type="Proteomes" id="UP000562027">
    <property type="component" value="Unassembled WGS sequence"/>
</dbReference>
<evidence type="ECO:0000256" key="1">
    <source>
        <dbReference type="ARBA" id="ARBA00022636"/>
    </source>
</evidence>
<sequence length="258" mass="28476">MSRFNSPFQPASPEASDPEASGDFRIQGSAEVLVLLQALQEQQIPITLSTPAGLSMQSCLSAVDGQFGALGFDVHPDDPLLPDLLSAEEVTAVAYLDQIKLQFELEGLLLLSSQALARGAVLRSPMPQRLYRFQRRQSFRVRPSSRTPQLRLPHPHESGQELQLRILDLSLGGLALLWPAGLEAPEAGSDIASARIELDRETRFEAGLRVQNLRPDAEGGLLLGLNFARIDNEAERLLQRYIDQVQKLGRLLRKKLSP</sequence>
<dbReference type="EMBL" id="JACHLP010000004">
    <property type="protein sequence ID" value="MBB4843559.1"/>
    <property type="molecule type" value="Genomic_DNA"/>
</dbReference>
<dbReference type="Gene3D" id="2.40.10.220">
    <property type="entry name" value="predicted glycosyltransferase like domains"/>
    <property type="match status" value="1"/>
</dbReference>
<organism evidence="7 8">
    <name type="scientific">Roseateles oligotrophus</name>
    <dbReference type="NCBI Taxonomy" id="1769250"/>
    <lineage>
        <taxon>Bacteria</taxon>
        <taxon>Pseudomonadati</taxon>
        <taxon>Pseudomonadota</taxon>
        <taxon>Betaproteobacteria</taxon>
        <taxon>Burkholderiales</taxon>
        <taxon>Sphaerotilaceae</taxon>
        <taxon>Roseateles</taxon>
    </lineage>
</organism>
<dbReference type="Gene3D" id="2.30.110.10">
    <property type="entry name" value="Electron Transport, Fmn-binding Protein, Chain A"/>
    <property type="match status" value="1"/>
</dbReference>
<evidence type="ECO:0000256" key="3">
    <source>
        <dbReference type="ARBA" id="ARBA00023143"/>
    </source>
</evidence>
<feature type="domain" description="PilZ" evidence="5">
    <location>
        <begin position="134"/>
        <end position="243"/>
    </location>
</feature>
<evidence type="ECO:0000313" key="8">
    <source>
        <dbReference type="Proteomes" id="UP000562027"/>
    </source>
</evidence>
<evidence type="ECO:0000256" key="2">
    <source>
        <dbReference type="ARBA" id="ARBA00022741"/>
    </source>
</evidence>
<keyword evidence="1" id="KW-0973">c-di-GMP</keyword>
<dbReference type="InterPro" id="IPR012349">
    <property type="entry name" value="Split_barrel_FMN-bd"/>
</dbReference>
<evidence type="ECO:0000256" key="4">
    <source>
        <dbReference type="SAM" id="MobiDB-lite"/>
    </source>
</evidence>
<keyword evidence="7" id="KW-0966">Cell projection</keyword>
<dbReference type="InterPro" id="IPR009926">
    <property type="entry name" value="T3SS_YcgR_PilZN"/>
</dbReference>
<protein>
    <submittedName>
        <fullName evidence="7">C-di-GMP-binding flagellar brake protein YcgR</fullName>
    </submittedName>
</protein>
<gene>
    <name evidence="7" type="ORF">HNP55_002082</name>
</gene>
<evidence type="ECO:0000313" key="7">
    <source>
        <dbReference type="EMBL" id="MBB4843559.1"/>
    </source>
</evidence>
<evidence type="ECO:0000259" key="6">
    <source>
        <dbReference type="Pfam" id="PF07317"/>
    </source>
</evidence>
<accession>A0A840LBT4</accession>
<dbReference type="GO" id="GO:0035438">
    <property type="term" value="F:cyclic-di-GMP binding"/>
    <property type="evidence" value="ECO:0007669"/>
    <property type="project" value="InterPro"/>
</dbReference>
<proteinExistence type="predicted"/>
<comment type="caution">
    <text evidence="7">The sequence shown here is derived from an EMBL/GenBank/DDBJ whole genome shotgun (WGS) entry which is preliminary data.</text>
</comment>
<keyword evidence="7" id="KW-0969">Cilium</keyword>
<evidence type="ECO:0000259" key="5">
    <source>
        <dbReference type="Pfam" id="PF07238"/>
    </source>
</evidence>
<dbReference type="SUPFAM" id="SSF141371">
    <property type="entry name" value="PilZ domain-like"/>
    <property type="match status" value="1"/>
</dbReference>